<gene>
    <name evidence="3" type="ORF">GFN93_09540</name>
</gene>
<organism evidence="3 4">
    <name type="scientific">Alcanivorax sediminis</name>
    <dbReference type="NCBI Taxonomy" id="2663008"/>
    <lineage>
        <taxon>Bacteria</taxon>
        <taxon>Pseudomonadati</taxon>
        <taxon>Pseudomonadota</taxon>
        <taxon>Gammaproteobacteria</taxon>
        <taxon>Oceanospirillales</taxon>
        <taxon>Alcanivoracaceae</taxon>
        <taxon>Alcanivorax</taxon>
    </lineage>
</organism>
<dbReference type="EMBL" id="WIRE01000001">
    <property type="protein sequence ID" value="MQX53491.1"/>
    <property type="molecule type" value="Genomic_DNA"/>
</dbReference>
<name>A0A6N7LZ10_9GAMM</name>
<accession>A0A6N7LZ10</accession>
<reference evidence="3 4" key="1">
    <citation type="submission" date="2019-10" db="EMBL/GenBank/DDBJ databases">
        <title>Alcanivorax sp.PA15-N-34 draft genome sequence.</title>
        <authorList>
            <person name="Liao X."/>
            <person name="Shao Z."/>
        </authorList>
    </citation>
    <scope>NUCLEOTIDE SEQUENCE [LARGE SCALE GENOMIC DNA]</scope>
    <source>
        <strain evidence="3 4">PA15-N-34</strain>
    </source>
</reference>
<dbReference type="Proteomes" id="UP000469421">
    <property type="component" value="Unassembled WGS sequence"/>
</dbReference>
<protein>
    <submittedName>
        <fullName evidence="3">Uncharacterized protein</fullName>
    </submittedName>
</protein>
<keyword evidence="4" id="KW-1185">Reference proteome</keyword>
<sequence length="213" mass="23055">MRVVFAVVAGLGLTIGAGAVWWQAKENAAEQSPVALSVPQSEPSAHRELASEEPPALPMVEIIGERYVAAPEALLAEQNRDPSQVPVPSQAVVTALRESMENGDPRTPPLVRSEDLRELPSAAELADPDLYQQYEQRQNQKVYASFASAATQKITELETMIARAEADGLPPEQIQEGREKLEGLRNQRDEILQAHPEVAETLQSASAGSAAQE</sequence>
<evidence type="ECO:0000313" key="4">
    <source>
        <dbReference type="Proteomes" id="UP000469421"/>
    </source>
</evidence>
<feature type="region of interest" description="Disordered" evidence="2">
    <location>
        <begin position="33"/>
        <end position="52"/>
    </location>
</feature>
<evidence type="ECO:0000313" key="3">
    <source>
        <dbReference type="EMBL" id="MQX53491.1"/>
    </source>
</evidence>
<evidence type="ECO:0000256" key="2">
    <source>
        <dbReference type="SAM" id="MobiDB-lite"/>
    </source>
</evidence>
<feature type="coiled-coil region" evidence="1">
    <location>
        <begin position="147"/>
        <end position="194"/>
    </location>
</feature>
<keyword evidence="1" id="KW-0175">Coiled coil</keyword>
<dbReference type="RefSeq" id="WP_153500865.1">
    <property type="nucleotide sequence ID" value="NZ_WIRE01000001.1"/>
</dbReference>
<dbReference type="AlphaFoldDB" id="A0A6N7LZ10"/>
<evidence type="ECO:0000256" key="1">
    <source>
        <dbReference type="SAM" id="Coils"/>
    </source>
</evidence>
<proteinExistence type="predicted"/>
<comment type="caution">
    <text evidence="3">The sequence shown here is derived from an EMBL/GenBank/DDBJ whole genome shotgun (WGS) entry which is preliminary data.</text>
</comment>